<evidence type="ECO:0000313" key="2">
    <source>
        <dbReference type="EMBL" id="MCY1005944.1"/>
    </source>
</evidence>
<feature type="chain" id="PRO_5040979695" description="Outer membrane protein beta-barrel domain-containing protein" evidence="1">
    <location>
        <begin position="27"/>
        <end position="222"/>
    </location>
</feature>
<evidence type="ECO:0000313" key="3">
    <source>
        <dbReference type="Proteomes" id="UP001150924"/>
    </source>
</evidence>
<organism evidence="2 3">
    <name type="scientific">Nannocystis pusilla</name>
    <dbReference type="NCBI Taxonomy" id="889268"/>
    <lineage>
        <taxon>Bacteria</taxon>
        <taxon>Pseudomonadati</taxon>
        <taxon>Myxococcota</taxon>
        <taxon>Polyangia</taxon>
        <taxon>Nannocystales</taxon>
        <taxon>Nannocystaceae</taxon>
        <taxon>Nannocystis</taxon>
    </lineage>
</organism>
<evidence type="ECO:0008006" key="4">
    <source>
        <dbReference type="Google" id="ProtNLM"/>
    </source>
</evidence>
<proteinExistence type="predicted"/>
<gene>
    <name evidence="2" type="ORF">OV079_10270</name>
</gene>
<keyword evidence="1" id="KW-0732">Signal</keyword>
<dbReference type="RefSeq" id="WP_267767872.1">
    <property type="nucleotide sequence ID" value="NZ_JAPNKE010000002.1"/>
</dbReference>
<accession>A0A9X3EKV8</accession>
<evidence type="ECO:0000256" key="1">
    <source>
        <dbReference type="SAM" id="SignalP"/>
    </source>
</evidence>
<reference evidence="2" key="1">
    <citation type="submission" date="2022-11" db="EMBL/GenBank/DDBJ databases">
        <title>Minimal conservation of predation-associated metabolite biosynthetic gene clusters underscores biosynthetic potential of Myxococcota including descriptions for ten novel species: Archangium lansinium sp. nov., Myxococcus landrumus sp. nov., Nannocystis bai.</title>
        <authorList>
            <person name="Ahearne A."/>
            <person name="Stevens C."/>
            <person name="Phillips K."/>
        </authorList>
    </citation>
    <scope>NUCLEOTIDE SEQUENCE</scope>
    <source>
        <strain evidence="2">Na p29</strain>
    </source>
</reference>
<protein>
    <recommendedName>
        <fullName evidence="4">Outer membrane protein beta-barrel domain-containing protein</fullName>
    </recommendedName>
</protein>
<dbReference type="AlphaFoldDB" id="A0A9X3EKV8"/>
<keyword evidence="3" id="KW-1185">Reference proteome</keyword>
<comment type="caution">
    <text evidence="2">The sequence shown here is derived from an EMBL/GenBank/DDBJ whole genome shotgun (WGS) entry which is preliminary data.</text>
</comment>
<name>A0A9X3EKV8_9BACT</name>
<dbReference type="Proteomes" id="UP001150924">
    <property type="component" value="Unassembled WGS sequence"/>
</dbReference>
<sequence length="222" mass="24319">MTTPARLALCALAATFTLSVASSARAADVKRRGGQAEMMMGGSLCIPSRTGCKSTDEIVGRTLPSFGMGFTLGFRPIRALMIGAAYNVGFFNADYQTATTDAYRASYQNSFFAVIRGILPIWRIDLGLEIGPGFSRQVFNARGGVLPYDRQFSQGFALKTAPSIDFFVTQRFFLGGKIDFIWNFHREVCTAEGGNRACFKRDDNDQASVHQMIVGFHLGTTF</sequence>
<dbReference type="EMBL" id="JAPNKE010000002">
    <property type="protein sequence ID" value="MCY1005944.1"/>
    <property type="molecule type" value="Genomic_DNA"/>
</dbReference>
<feature type="signal peptide" evidence="1">
    <location>
        <begin position="1"/>
        <end position="26"/>
    </location>
</feature>